<evidence type="ECO:0000313" key="2">
    <source>
        <dbReference type="EMBL" id="GFZ05156.1"/>
    </source>
</evidence>
<proteinExistence type="predicted"/>
<feature type="transmembrane region" description="Helical" evidence="1">
    <location>
        <begin position="208"/>
        <end position="228"/>
    </location>
</feature>
<dbReference type="Proteomes" id="UP000585474">
    <property type="component" value="Unassembled WGS sequence"/>
</dbReference>
<dbReference type="AlphaFoldDB" id="A0A7J0G2Z3"/>
<keyword evidence="1" id="KW-0472">Membrane</keyword>
<keyword evidence="1" id="KW-0812">Transmembrane</keyword>
<keyword evidence="3" id="KW-1185">Reference proteome</keyword>
<reference evidence="2 3" key="1">
    <citation type="submission" date="2019-07" db="EMBL/GenBank/DDBJ databases">
        <title>De Novo Assembly of kiwifruit Actinidia rufa.</title>
        <authorList>
            <person name="Sugita-Konishi S."/>
            <person name="Sato K."/>
            <person name="Mori E."/>
            <person name="Abe Y."/>
            <person name="Kisaki G."/>
            <person name="Hamano K."/>
            <person name="Suezawa K."/>
            <person name="Otani M."/>
            <person name="Fukuda T."/>
            <person name="Manabe T."/>
            <person name="Gomi K."/>
            <person name="Tabuchi M."/>
            <person name="Akimitsu K."/>
            <person name="Kataoka I."/>
        </authorList>
    </citation>
    <scope>NUCLEOTIDE SEQUENCE [LARGE SCALE GENOMIC DNA]</scope>
    <source>
        <strain evidence="3">cv. Fuchu</strain>
    </source>
</reference>
<organism evidence="2 3">
    <name type="scientific">Actinidia rufa</name>
    <dbReference type="NCBI Taxonomy" id="165716"/>
    <lineage>
        <taxon>Eukaryota</taxon>
        <taxon>Viridiplantae</taxon>
        <taxon>Streptophyta</taxon>
        <taxon>Embryophyta</taxon>
        <taxon>Tracheophyta</taxon>
        <taxon>Spermatophyta</taxon>
        <taxon>Magnoliopsida</taxon>
        <taxon>eudicotyledons</taxon>
        <taxon>Gunneridae</taxon>
        <taxon>Pentapetalae</taxon>
        <taxon>asterids</taxon>
        <taxon>Ericales</taxon>
        <taxon>Actinidiaceae</taxon>
        <taxon>Actinidia</taxon>
    </lineage>
</organism>
<sequence>MYISQSIFLRSCIAPNLPGTITDPPSIPTFALRTFVQQLLPLSILLANTAGLMLNSSSPYLDTPLYFASYVVRHPDMFLACYICREHLSISIQVDADWMVNANVALTRRACGAWRMDWILPGMWTRVLAHGSLPLAHARVCWHHLPCGNTWTLLPAEVKEEWGNHVRIRLRLLGGVIVFSSKGVEIYWVCPSHCNFWMFFFHSRSAGLVYYGDGLLMGILPLWLYACFNPFVGVRVIYSGRVGCFQRVVLLPSCWLSSSMWSSSCGAATYAGWTDDLAASCVVGSSLGHVLLYLDGLVLPNRF</sequence>
<gene>
    <name evidence="2" type="ORF">Acr_17g0007280</name>
</gene>
<keyword evidence="1" id="KW-1133">Transmembrane helix</keyword>
<name>A0A7J0G2Z3_9ERIC</name>
<evidence type="ECO:0000256" key="1">
    <source>
        <dbReference type="SAM" id="Phobius"/>
    </source>
</evidence>
<comment type="caution">
    <text evidence="2">The sequence shown here is derived from an EMBL/GenBank/DDBJ whole genome shotgun (WGS) entry which is preliminary data.</text>
</comment>
<dbReference type="EMBL" id="BJWL01000017">
    <property type="protein sequence ID" value="GFZ05156.1"/>
    <property type="molecule type" value="Genomic_DNA"/>
</dbReference>
<protein>
    <submittedName>
        <fullName evidence="2">Uncharacterized protein</fullName>
    </submittedName>
</protein>
<accession>A0A7J0G2Z3</accession>
<evidence type="ECO:0000313" key="3">
    <source>
        <dbReference type="Proteomes" id="UP000585474"/>
    </source>
</evidence>